<dbReference type="EMBL" id="OU900097">
    <property type="protein sequence ID" value="CAG9861066.1"/>
    <property type="molecule type" value="Genomic_DNA"/>
</dbReference>
<evidence type="ECO:0000313" key="1">
    <source>
        <dbReference type="EMBL" id="CAG9861066.1"/>
    </source>
</evidence>
<proteinExistence type="predicted"/>
<reference evidence="1" key="1">
    <citation type="submission" date="2022-01" db="EMBL/GenBank/DDBJ databases">
        <authorList>
            <person name="King R."/>
        </authorList>
    </citation>
    <scope>NUCLEOTIDE SEQUENCE</scope>
</reference>
<sequence>MVSCLVLLFNPLLKRTNTGTCLRLDIWNLGGIEWDNLEMIGHEIRQILPAFIESRV</sequence>
<gene>
    <name evidence="1" type="ORF">PHYEVI_LOCUS7412</name>
</gene>
<keyword evidence="2" id="KW-1185">Reference proteome</keyword>
<organism evidence="1 2">
    <name type="scientific">Phyllotreta striolata</name>
    <name type="common">Striped flea beetle</name>
    <name type="synonym">Crioceris striolata</name>
    <dbReference type="NCBI Taxonomy" id="444603"/>
    <lineage>
        <taxon>Eukaryota</taxon>
        <taxon>Metazoa</taxon>
        <taxon>Ecdysozoa</taxon>
        <taxon>Arthropoda</taxon>
        <taxon>Hexapoda</taxon>
        <taxon>Insecta</taxon>
        <taxon>Pterygota</taxon>
        <taxon>Neoptera</taxon>
        <taxon>Endopterygota</taxon>
        <taxon>Coleoptera</taxon>
        <taxon>Polyphaga</taxon>
        <taxon>Cucujiformia</taxon>
        <taxon>Chrysomeloidea</taxon>
        <taxon>Chrysomelidae</taxon>
        <taxon>Galerucinae</taxon>
        <taxon>Alticini</taxon>
        <taxon>Phyllotreta</taxon>
    </lineage>
</organism>
<dbReference type="Proteomes" id="UP001153712">
    <property type="component" value="Chromosome 4"/>
</dbReference>
<name>A0A9N9TLK7_PHYSR</name>
<dbReference type="AlphaFoldDB" id="A0A9N9TLK7"/>
<accession>A0A9N9TLK7</accession>
<evidence type="ECO:0000313" key="2">
    <source>
        <dbReference type="Proteomes" id="UP001153712"/>
    </source>
</evidence>
<protein>
    <submittedName>
        <fullName evidence="1">Uncharacterized protein</fullName>
    </submittedName>
</protein>